<dbReference type="InterPro" id="IPR020094">
    <property type="entry name" value="TruA/RsuA/RluB/E/F_N"/>
</dbReference>
<dbReference type="EMBL" id="VSLD01000004">
    <property type="protein sequence ID" value="TYC98530.1"/>
    <property type="molecule type" value="Genomic_DNA"/>
</dbReference>
<dbReference type="GO" id="GO:0000455">
    <property type="term" value="P:enzyme-directed rRNA pseudouridine synthesis"/>
    <property type="evidence" value="ECO:0007669"/>
    <property type="project" value="UniProtKB-ARBA"/>
</dbReference>
<feature type="compositionally biased region" description="Low complexity" evidence="6">
    <location>
        <begin position="30"/>
        <end position="49"/>
    </location>
</feature>
<evidence type="ECO:0000256" key="2">
    <source>
        <dbReference type="ARBA" id="ARBA00008348"/>
    </source>
</evidence>
<dbReference type="Gene3D" id="3.10.290.10">
    <property type="entry name" value="RNA-binding S4 domain"/>
    <property type="match status" value="1"/>
</dbReference>
<dbReference type="Pfam" id="PF00849">
    <property type="entry name" value="PseudoU_synth_2"/>
    <property type="match status" value="1"/>
</dbReference>
<feature type="compositionally biased region" description="Basic and acidic residues" evidence="6">
    <location>
        <begin position="52"/>
        <end position="65"/>
    </location>
</feature>
<evidence type="ECO:0000256" key="4">
    <source>
        <dbReference type="PROSITE-ProRule" id="PRU00182"/>
    </source>
</evidence>
<dbReference type="SUPFAM" id="SSF55174">
    <property type="entry name" value="Alpha-L RNA-binding motif"/>
    <property type="match status" value="1"/>
</dbReference>
<dbReference type="InterPro" id="IPR036986">
    <property type="entry name" value="S4_RNA-bd_sf"/>
</dbReference>
<proteinExistence type="inferred from homology"/>
<evidence type="ECO:0000313" key="8">
    <source>
        <dbReference type="EMBL" id="TYC98530.1"/>
    </source>
</evidence>
<dbReference type="EC" id="5.4.99.-" evidence="5"/>
<dbReference type="AlphaFoldDB" id="A0A5D0XQ13"/>
<keyword evidence="4" id="KW-0694">RNA-binding</keyword>
<dbReference type="PANTHER" id="PTHR47683:SF2">
    <property type="entry name" value="RNA-BINDING S4 DOMAIN-CONTAINING PROTEIN"/>
    <property type="match status" value="1"/>
</dbReference>
<sequence length="469" mass="50005">MTQQPGSGSGRKPPRSGDSAGRPAERRTPSPRGGSARSGERGASSFSGGTRDGGRSGEGRPERGRPAGGRDGGRDGGRSNEGRPERGRPEGNRSGSSRDGGRSSTGKPFQERTRDGARSSDTRSSTGRPPAAGADRRESAHGRARSASGRPSSGTPSGRFASGGGKTGRPGTGANRAGRPTGAAGRQKPAGPKAFGRERFGQSLGPVRPATPKRASRPADEIDVHNPEGVRLQKVMALAGVASRRVCEEMILDGRVEVDGTVVTELGVRVDPEQVAIHVDGIRLQLNEHLKYYVFNKPRGVISTMDDPEGRRCISDFLKNRDKSERLFHVGRLDAETEGLLLLTNDGELTNRLTHPSYEVPKTYLVQVRGPMAQGIGAQMKEGIELEDGLAQVDSFKLVDSTPGHVLVEVILHSGRNRVVRRLFDAVGHPVERLVRTQEGPIRVGDQRQGSIRVLGRQEVGHLMASVGL</sequence>
<feature type="region of interest" description="Disordered" evidence="6">
    <location>
        <begin position="1"/>
        <end position="225"/>
    </location>
</feature>
<dbReference type="PROSITE" id="PS01149">
    <property type="entry name" value="PSI_RSU"/>
    <property type="match status" value="1"/>
</dbReference>
<dbReference type="GO" id="GO:0120159">
    <property type="term" value="F:rRNA pseudouridine synthase activity"/>
    <property type="evidence" value="ECO:0007669"/>
    <property type="project" value="UniProtKB-ARBA"/>
</dbReference>
<feature type="compositionally biased region" description="Basic and acidic residues" evidence="6">
    <location>
        <begin position="71"/>
        <end position="91"/>
    </location>
</feature>
<dbReference type="RefSeq" id="WP_148601006.1">
    <property type="nucleotide sequence ID" value="NZ_VSLD01000004.1"/>
</dbReference>
<keyword evidence="3 5" id="KW-0413">Isomerase</keyword>
<comment type="similarity">
    <text evidence="2 5">Belongs to the pseudouridine synthase RsuA family.</text>
</comment>
<organism evidence="8 9">
    <name type="scientific">Arthrobacter echini</name>
    <dbReference type="NCBI Taxonomy" id="1529066"/>
    <lineage>
        <taxon>Bacteria</taxon>
        <taxon>Bacillati</taxon>
        <taxon>Actinomycetota</taxon>
        <taxon>Actinomycetes</taxon>
        <taxon>Micrococcales</taxon>
        <taxon>Micrococcaceae</taxon>
        <taxon>Arthrobacter</taxon>
    </lineage>
</organism>
<dbReference type="NCBIfam" id="TIGR00093">
    <property type="entry name" value="pseudouridine synthase"/>
    <property type="match status" value="1"/>
</dbReference>
<evidence type="ECO:0000256" key="1">
    <source>
        <dbReference type="ARBA" id="ARBA00000073"/>
    </source>
</evidence>
<dbReference type="Pfam" id="PF01479">
    <property type="entry name" value="S4"/>
    <property type="match status" value="1"/>
</dbReference>
<feature type="compositionally biased region" description="Basic and acidic residues" evidence="6">
    <location>
        <begin position="109"/>
        <end position="121"/>
    </location>
</feature>
<dbReference type="SUPFAM" id="SSF55120">
    <property type="entry name" value="Pseudouridine synthase"/>
    <property type="match status" value="1"/>
</dbReference>
<dbReference type="InterPro" id="IPR050343">
    <property type="entry name" value="RsuA_PseudoU_synthase"/>
</dbReference>
<dbReference type="CDD" id="cd00165">
    <property type="entry name" value="S4"/>
    <property type="match status" value="1"/>
</dbReference>
<evidence type="ECO:0000256" key="5">
    <source>
        <dbReference type="RuleBase" id="RU003887"/>
    </source>
</evidence>
<keyword evidence="9" id="KW-1185">Reference proteome</keyword>
<feature type="compositionally biased region" description="Gly residues" evidence="6">
    <location>
        <begin position="161"/>
        <end position="171"/>
    </location>
</feature>
<feature type="compositionally biased region" description="Low complexity" evidence="6">
    <location>
        <begin position="92"/>
        <end position="106"/>
    </location>
</feature>
<feature type="compositionally biased region" description="Low complexity" evidence="6">
    <location>
        <begin position="145"/>
        <end position="159"/>
    </location>
</feature>
<dbReference type="InterPro" id="IPR006145">
    <property type="entry name" value="PsdUridine_synth_RsuA/RluA"/>
</dbReference>
<dbReference type="InterPro" id="IPR020103">
    <property type="entry name" value="PsdUridine_synth_cat_dom_sf"/>
</dbReference>
<feature type="domain" description="RNA-binding S4" evidence="7">
    <location>
        <begin position="230"/>
        <end position="291"/>
    </location>
</feature>
<dbReference type="FunFam" id="3.10.290.10:FF:000003">
    <property type="entry name" value="Pseudouridine synthase"/>
    <property type="match status" value="1"/>
</dbReference>
<dbReference type="InterPro" id="IPR002942">
    <property type="entry name" value="S4_RNA-bd"/>
</dbReference>
<comment type="catalytic activity">
    <reaction evidence="1">
        <text>a uridine in RNA = a pseudouridine in RNA</text>
        <dbReference type="Rhea" id="RHEA:48348"/>
        <dbReference type="Rhea" id="RHEA-COMP:12068"/>
        <dbReference type="Rhea" id="RHEA-COMP:12069"/>
        <dbReference type="ChEBI" id="CHEBI:65314"/>
        <dbReference type="ChEBI" id="CHEBI:65315"/>
    </reaction>
</comment>
<accession>A0A5D0XQ13</accession>
<dbReference type="Gene3D" id="3.30.70.580">
    <property type="entry name" value="Pseudouridine synthase I, catalytic domain, N-terminal subdomain"/>
    <property type="match status" value="1"/>
</dbReference>
<reference evidence="8 9" key="1">
    <citation type="submission" date="2019-08" db="EMBL/GenBank/DDBJ databases">
        <title>Genone of Arthrobacter echini P9.</title>
        <authorList>
            <person name="Bowman J.P."/>
        </authorList>
    </citation>
    <scope>NUCLEOTIDE SEQUENCE [LARGE SCALE GENOMIC DNA]</scope>
    <source>
        <strain evidence="8 9">P9</strain>
    </source>
</reference>
<dbReference type="Gene3D" id="3.30.70.1560">
    <property type="entry name" value="Alpha-L RNA-binding motif"/>
    <property type="match status" value="1"/>
</dbReference>
<dbReference type="PROSITE" id="PS50889">
    <property type="entry name" value="S4"/>
    <property type="match status" value="1"/>
</dbReference>
<dbReference type="SMART" id="SM00363">
    <property type="entry name" value="S4"/>
    <property type="match status" value="1"/>
</dbReference>
<comment type="caution">
    <text evidence="8">The sequence shown here is derived from an EMBL/GenBank/DDBJ whole genome shotgun (WGS) entry which is preliminary data.</text>
</comment>
<dbReference type="InterPro" id="IPR042092">
    <property type="entry name" value="PsdUridine_s_RsuA/RluB/E/F_cat"/>
</dbReference>
<evidence type="ECO:0000313" key="9">
    <source>
        <dbReference type="Proteomes" id="UP000323410"/>
    </source>
</evidence>
<evidence type="ECO:0000259" key="7">
    <source>
        <dbReference type="SMART" id="SM00363"/>
    </source>
</evidence>
<protein>
    <recommendedName>
        <fullName evidence="5">Pseudouridine synthase</fullName>
        <ecNumber evidence="5">5.4.99.-</ecNumber>
    </recommendedName>
</protein>
<dbReference type="PANTHER" id="PTHR47683">
    <property type="entry name" value="PSEUDOURIDINE SYNTHASE FAMILY PROTEIN-RELATED"/>
    <property type="match status" value="1"/>
</dbReference>
<evidence type="ECO:0000256" key="3">
    <source>
        <dbReference type="ARBA" id="ARBA00023235"/>
    </source>
</evidence>
<dbReference type="OrthoDB" id="9807213at2"/>
<gene>
    <name evidence="8" type="ORF">FQ377_09365</name>
</gene>
<name>A0A5D0XQ13_9MICC</name>
<dbReference type="InterPro" id="IPR018496">
    <property type="entry name" value="PsdUridine_synth_RsuA/RluB_CS"/>
</dbReference>
<dbReference type="InterPro" id="IPR000748">
    <property type="entry name" value="PsdUridine_synth_RsuA/RluB/E/F"/>
</dbReference>
<dbReference type="GO" id="GO:0003723">
    <property type="term" value="F:RNA binding"/>
    <property type="evidence" value="ECO:0007669"/>
    <property type="project" value="UniProtKB-KW"/>
</dbReference>
<dbReference type="Proteomes" id="UP000323410">
    <property type="component" value="Unassembled WGS sequence"/>
</dbReference>
<evidence type="ECO:0000256" key="6">
    <source>
        <dbReference type="SAM" id="MobiDB-lite"/>
    </source>
</evidence>
<dbReference type="CDD" id="cd02870">
    <property type="entry name" value="PseudoU_synth_RsuA_like"/>
    <property type="match status" value="1"/>
</dbReference>